<feature type="region of interest" description="Disordered" evidence="3">
    <location>
        <begin position="1182"/>
        <end position="1203"/>
    </location>
</feature>
<dbReference type="PANTHER" id="PTHR48103:SF2">
    <property type="entry name" value="MIDASIN"/>
    <property type="match status" value="1"/>
</dbReference>
<evidence type="ECO:0000256" key="3">
    <source>
        <dbReference type="SAM" id="MobiDB-lite"/>
    </source>
</evidence>
<dbReference type="GO" id="GO:0005524">
    <property type="term" value="F:ATP binding"/>
    <property type="evidence" value="ECO:0007669"/>
    <property type="project" value="UniProtKB-KW"/>
</dbReference>
<feature type="non-terminal residue" evidence="5">
    <location>
        <position position="1203"/>
    </location>
</feature>
<evidence type="ECO:0000313" key="5">
    <source>
        <dbReference type="EMBL" id="JAT95581.1"/>
    </source>
</evidence>
<accession>A0A1E1X954</accession>
<dbReference type="GO" id="GO:0000055">
    <property type="term" value="P:ribosomal large subunit export from nucleus"/>
    <property type="evidence" value="ECO:0007669"/>
    <property type="project" value="TreeGrafter"/>
</dbReference>
<evidence type="ECO:0000256" key="4">
    <source>
        <dbReference type="SAM" id="SignalP"/>
    </source>
</evidence>
<sequence length="1203" mass="135141">MVAQHWSWLCKHLLRLLSFEKGPADPCGREQVRETITRCYQELSCVVASMNHALIAELPPLHKVRKHVVKRLGQPHTLGSEVAASAHERASRLARFAWDALCGNETLGRKPMPLDKVLHVLEVLEASMLDLHQGHLEKGLSGLDSLESALALKQEDSEEDTPDQPVNALTPVPALRCLLELVDEGRELGACMDGCKSTAVLTSRTLRHPLHAVSMTLSLKNHSQGEVASWWTEHLCSLWDAPRVLEQTLTHGTQGSNAGCLQGHEVYLSPIVTAACCLIAETATTSQLALGARKNKCSELQLLTVLLSELTGPASFWLNYAHALAKWFSMLASVLPGFPATSSSKDWWDALELPEEVGSLVKDAALQLQQLNLNGGSCNRDLLWSLGLAAARVGLCVLQLLVPWDPVDPVYKAALKLAHAEQELSHLKAEQHLRNWTHVARMGKNREQETHPALVLERCRQQQLQAQVEQLASRKAHRAPSSRYEEVARQMRQCAHTLASAERVKSVLEGLCSAWRDARDVPADVWPWLKTLGALCNQLRQEHSSFRDLCYPFLSGLVQLIHGVRMLAVLSASKCQASSGPTQGLRLLEQALAFPAALPPHQLSELLSSQQLLALLTGKGEQLLLLRSALHELVIGRHRDHSGAVDWCKAARPVLCQLLASWQLNEEEEREKKEREQSLFQYRTHAGEESQEVLDERHRQALFPSYAQEFEESEDGAKHPENAEPVNAQAFAFSGSEALEVWRAHCLLADPNMTAEKVGCLHALMLRHEALRNTLQQHGHHLDATLDVTLQGYHLVSCRSLEAGLDTTSEQPEPLLNGMAAKKDLHVNGRIDLYHDAYLQETSLCDGPLRNLLTRIQDLLVEFPGHPGLIKLKQVCNRVLGLPVSSPVMKVLQGLEILLALGQEWENGAHRKISIAPELHAVTLLVVRWRKMELHNWSQCLDGVHKKLQETSARWWFFLYQLLASLVQEKGQLSGDTQQQVRDELVQFLDKSQLGEFEFRLQLLQPFLHEAQQMGSPLAGLLFNLWHFYGQYLPSVHARIQADREPIEKKLKEFVKIIRWKDISFWAIKQAIEKSHRVLASHVRDFQRLLEQEAHCAFGKPTKETEPEEPSSLCLKVRSSQFLGPVPERRDEQHRYAWRMRQLLNRVMRNMELVGLTQELDDLAAEVAASVQAFEQEDAILAKAGGGQSEPEAEREKRKKQVR</sequence>
<organism evidence="5">
    <name type="scientific">Amblyomma aureolatum</name>
    <dbReference type="NCBI Taxonomy" id="187763"/>
    <lineage>
        <taxon>Eukaryota</taxon>
        <taxon>Metazoa</taxon>
        <taxon>Ecdysozoa</taxon>
        <taxon>Arthropoda</taxon>
        <taxon>Chelicerata</taxon>
        <taxon>Arachnida</taxon>
        <taxon>Acari</taxon>
        <taxon>Parasitiformes</taxon>
        <taxon>Ixodida</taxon>
        <taxon>Ixodoidea</taxon>
        <taxon>Ixodidae</taxon>
        <taxon>Amblyomminae</taxon>
        <taxon>Amblyomma</taxon>
    </lineage>
</organism>
<dbReference type="EMBL" id="GFAC01003607">
    <property type="protein sequence ID" value="JAT95581.1"/>
    <property type="molecule type" value="mRNA"/>
</dbReference>
<protein>
    <submittedName>
        <fullName evidence="5">Putative conserved secreted protein</fullName>
    </submittedName>
</protein>
<proteinExistence type="evidence at transcript level"/>
<keyword evidence="1" id="KW-0547">Nucleotide-binding</keyword>
<dbReference type="PANTHER" id="PTHR48103">
    <property type="entry name" value="MIDASIN-RELATED"/>
    <property type="match status" value="1"/>
</dbReference>
<dbReference type="GO" id="GO:0005634">
    <property type="term" value="C:nucleus"/>
    <property type="evidence" value="ECO:0007669"/>
    <property type="project" value="TreeGrafter"/>
</dbReference>
<feature type="chain" id="PRO_5009116018" evidence="4">
    <location>
        <begin position="25"/>
        <end position="1203"/>
    </location>
</feature>
<keyword evidence="2" id="KW-0067">ATP-binding</keyword>
<feature type="signal peptide" evidence="4">
    <location>
        <begin position="1"/>
        <end position="24"/>
    </location>
</feature>
<dbReference type="GO" id="GO:0030687">
    <property type="term" value="C:preribosome, large subunit precursor"/>
    <property type="evidence" value="ECO:0007669"/>
    <property type="project" value="TreeGrafter"/>
</dbReference>
<name>A0A1E1X954_9ACAR</name>
<keyword evidence="4" id="KW-0732">Signal</keyword>
<evidence type="ECO:0000256" key="2">
    <source>
        <dbReference type="ARBA" id="ARBA00022840"/>
    </source>
</evidence>
<evidence type="ECO:0000256" key="1">
    <source>
        <dbReference type="ARBA" id="ARBA00022741"/>
    </source>
</evidence>
<reference evidence="5" key="1">
    <citation type="journal article" date="2017" name="Front. Cell. Infect. Microbiol.">
        <title>The Distinct Transcriptional Response of the Midgut of Amblyomma sculptum and Amblyomma aureolatum Ticks to Rickettsia rickettsii Correlates to Their Differences in Susceptibility to Infection.</title>
        <authorList>
            <person name="Martins L.A."/>
            <person name="Galletti M.F.B.M."/>
            <person name="Ribeiro J.M."/>
            <person name="Fujita A."/>
            <person name="Costa F.B."/>
            <person name="Labruna M.B."/>
            <person name="Daffre S."/>
            <person name="Fogaca A.C."/>
        </authorList>
    </citation>
    <scope>NUCLEOTIDE SEQUENCE</scope>
</reference>
<dbReference type="AlphaFoldDB" id="A0A1E1X954"/>
<dbReference type="GO" id="GO:0000027">
    <property type="term" value="P:ribosomal large subunit assembly"/>
    <property type="evidence" value="ECO:0007669"/>
    <property type="project" value="TreeGrafter"/>
</dbReference>